<dbReference type="GO" id="GO:0042602">
    <property type="term" value="F:riboflavin reductase (NADPH) activity"/>
    <property type="evidence" value="ECO:0007669"/>
    <property type="project" value="TreeGrafter"/>
</dbReference>
<dbReference type="Proteomes" id="UP000062255">
    <property type="component" value="Chromosome"/>
</dbReference>
<keyword evidence="2" id="KW-0560">Oxidoreductase</keyword>
<proteinExistence type="inferred from homology"/>
<dbReference type="PANTHER" id="PTHR30466">
    <property type="entry name" value="FLAVIN REDUCTASE"/>
    <property type="match status" value="1"/>
</dbReference>
<gene>
    <name evidence="4" type="ORF">AFA91_09650</name>
</gene>
<dbReference type="EMBL" id="CP012150">
    <property type="protein sequence ID" value="AKS32089.1"/>
    <property type="molecule type" value="Genomic_DNA"/>
</dbReference>
<evidence type="ECO:0000313" key="5">
    <source>
        <dbReference type="Proteomes" id="UP000062255"/>
    </source>
</evidence>
<dbReference type="InterPro" id="IPR050268">
    <property type="entry name" value="NADH-dep_flavin_reductase"/>
</dbReference>
<dbReference type="Gene3D" id="2.30.110.10">
    <property type="entry name" value="Electron Transport, Fmn-binding Protein, Chain A"/>
    <property type="match status" value="1"/>
</dbReference>
<dbReference type="KEGG" id="mgo:AFA91_09650"/>
<dbReference type="STRING" id="134601.AFA91_09650"/>
<dbReference type="Pfam" id="PF01613">
    <property type="entry name" value="Flavin_Reduct"/>
    <property type="match status" value="1"/>
</dbReference>
<dbReference type="PANTHER" id="PTHR30466:SF11">
    <property type="entry name" value="FLAVIN-DEPENDENT MONOOXYGENASE, REDUCTASE SUBUNIT HSAB"/>
    <property type="match status" value="1"/>
</dbReference>
<dbReference type="InterPro" id="IPR012349">
    <property type="entry name" value="Split_barrel_FMN-bd"/>
</dbReference>
<accession>A0A0K0X3R7</accession>
<keyword evidence="4" id="KW-0503">Monooxygenase</keyword>
<name>A0A0K0X3R7_MYCGD</name>
<evidence type="ECO:0000313" key="4">
    <source>
        <dbReference type="EMBL" id="AKS32089.1"/>
    </source>
</evidence>
<dbReference type="OrthoDB" id="9792858at2"/>
<comment type="similarity">
    <text evidence="1">Belongs to the non-flavoprotein flavin reductase family.</text>
</comment>
<feature type="domain" description="Flavin reductase like" evidence="3">
    <location>
        <begin position="14"/>
        <end position="159"/>
    </location>
</feature>
<evidence type="ECO:0000256" key="1">
    <source>
        <dbReference type="ARBA" id="ARBA00008898"/>
    </source>
</evidence>
<reference evidence="4 5" key="1">
    <citation type="submission" date="2015-07" db="EMBL/GenBank/DDBJ databases">
        <title>Complete genome sequence of Mycobacterium goodii X7B, a facultative thermophilic biodesulfurizing bacterium.</title>
        <authorList>
            <person name="Yu B."/>
            <person name="Li F."/>
            <person name="Xu P."/>
        </authorList>
    </citation>
    <scope>NUCLEOTIDE SEQUENCE [LARGE SCALE GENOMIC DNA]</scope>
    <source>
        <strain evidence="4 5">X7B</strain>
    </source>
</reference>
<dbReference type="AlphaFoldDB" id="A0A0K0X3R7"/>
<evidence type="ECO:0000259" key="3">
    <source>
        <dbReference type="SMART" id="SM00903"/>
    </source>
</evidence>
<dbReference type="SMART" id="SM00903">
    <property type="entry name" value="Flavin_Reduct"/>
    <property type="match status" value="1"/>
</dbReference>
<dbReference type="GO" id="GO:0004497">
    <property type="term" value="F:monooxygenase activity"/>
    <property type="evidence" value="ECO:0007669"/>
    <property type="project" value="UniProtKB-KW"/>
</dbReference>
<organism evidence="4 5">
    <name type="scientific">Mycolicibacterium goodii</name>
    <name type="common">Mycobacterium goodii</name>
    <dbReference type="NCBI Taxonomy" id="134601"/>
    <lineage>
        <taxon>Bacteria</taxon>
        <taxon>Bacillati</taxon>
        <taxon>Actinomycetota</taxon>
        <taxon>Actinomycetes</taxon>
        <taxon>Mycobacteriales</taxon>
        <taxon>Mycobacteriaceae</taxon>
        <taxon>Mycolicibacterium</taxon>
    </lineage>
</organism>
<sequence length="168" mass="18167">MAPTLEPAFFREVLGQYPTGVVVVTAMSPSGEPLGMTVGTFTSVSLDPPLVAFMPSKSSSSWRALQESGKRYCINVLSADQQRIGRDIAVRKSDKFTGIEWRPSRHGNPLIVGAVAHIDCDAETVHDAGDHYIVIARVSDLDIHNTEYPLVFFRGGYGSFTPQPAAGS</sequence>
<evidence type="ECO:0000256" key="2">
    <source>
        <dbReference type="ARBA" id="ARBA00023002"/>
    </source>
</evidence>
<dbReference type="GO" id="GO:0010181">
    <property type="term" value="F:FMN binding"/>
    <property type="evidence" value="ECO:0007669"/>
    <property type="project" value="InterPro"/>
</dbReference>
<dbReference type="SUPFAM" id="SSF50475">
    <property type="entry name" value="FMN-binding split barrel"/>
    <property type="match status" value="1"/>
</dbReference>
<dbReference type="PATRIC" id="fig|134601.6.peg.2012"/>
<protein>
    <submittedName>
        <fullName evidence="4">Monooxygenase</fullName>
    </submittedName>
</protein>
<dbReference type="InterPro" id="IPR002563">
    <property type="entry name" value="Flavin_Rdtase-like_dom"/>
</dbReference>